<keyword evidence="1" id="KW-0472">Membrane</keyword>
<dbReference type="KEGG" id="sniv:SFSGTM_03520"/>
<feature type="transmembrane region" description="Helical" evidence="1">
    <location>
        <begin position="281"/>
        <end position="302"/>
    </location>
</feature>
<name>A0A809RFJ1_9PROT</name>
<evidence type="ECO:0000313" key="2">
    <source>
        <dbReference type="EMBL" id="BBO99643.1"/>
    </source>
</evidence>
<gene>
    <name evidence="2" type="ORF">SFSGTM_03520</name>
</gene>
<feature type="transmembrane region" description="Helical" evidence="1">
    <location>
        <begin position="6"/>
        <end position="23"/>
    </location>
</feature>
<accession>A0A809RFJ1</accession>
<organism evidence="2 3">
    <name type="scientific">Sulfuriferula nivalis</name>
    <dbReference type="NCBI Taxonomy" id="2675298"/>
    <lineage>
        <taxon>Bacteria</taxon>
        <taxon>Pseudomonadati</taxon>
        <taxon>Pseudomonadota</taxon>
        <taxon>Betaproteobacteria</taxon>
        <taxon>Nitrosomonadales</taxon>
        <taxon>Sulfuricellaceae</taxon>
        <taxon>Sulfuriferula</taxon>
    </lineage>
</organism>
<proteinExistence type="predicted"/>
<reference evidence="3" key="1">
    <citation type="submission" date="2019-11" db="EMBL/GenBank/DDBJ databases">
        <title>Isolation and characterization of a novel species in the genus Sulfuriferula.</title>
        <authorList>
            <person name="Mochizuki J."/>
            <person name="Kojima H."/>
            <person name="Fukui M."/>
        </authorList>
    </citation>
    <scope>NUCLEOTIDE SEQUENCE [LARGE SCALE GENOMIC DNA]</scope>
    <source>
        <strain evidence="3">SGTM</strain>
    </source>
</reference>
<keyword evidence="3" id="KW-1185">Reference proteome</keyword>
<keyword evidence="1" id="KW-1133">Transmembrane helix</keyword>
<sequence>MLLYSGMTLAIIIMVFIVLFALIKMRQMTDERTAITTENMAKSMEQTYDGLIDTIDIALLTTADELSGQIHSGDMSSQSIEQYLVRQKSRLPSIAFIRVTDEHGNIVYGQDILNPHVNVSDREHFKTLKNNANAGLYISSPLFLRTNNKWVWLFARRINKPDGSFDGTVTASIYVDKLDEMLTKTTLNTGDVATLRDAQLGVIARHVFNLNKPVIPGNKKIAQPFADALRANPQLGTYISGGTSIDAISRTQSYRRSAKYGYYVNVGISREAALEVWHKQAWTLAGLVAAFILATLAFARLITSAWHNQEKSMVTLTEAQEIANLGNYTIDLKTGHWTSSTTLDRILGITPDYPHDAQRIRLDCDREASHNLNRLLDKPGMAGAGVA</sequence>
<keyword evidence="1" id="KW-0812">Transmembrane</keyword>
<dbReference type="CDD" id="cd12915">
    <property type="entry name" value="PDC2_DGC_like"/>
    <property type="match status" value="1"/>
</dbReference>
<evidence type="ECO:0000313" key="3">
    <source>
        <dbReference type="Proteomes" id="UP000463939"/>
    </source>
</evidence>
<evidence type="ECO:0008006" key="4">
    <source>
        <dbReference type="Google" id="ProtNLM"/>
    </source>
</evidence>
<dbReference type="AlphaFoldDB" id="A0A809RFJ1"/>
<dbReference type="Gene3D" id="3.30.450.20">
    <property type="entry name" value="PAS domain"/>
    <property type="match status" value="3"/>
</dbReference>
<dbReference type="CDD" id="cd12914">
    <property type="entry name" value="PDC1_DGC_like"/>
    <property type="match status" value="1"/>
</dbReference>
<protein>
    <recommendedName>
        <fullName evidence="4">Cache domain-containing protein</fullName>
    </recommendedName>
</protein>
<dbReference type="EMBL" id="AP021881">
    <property type="protein sequence ID" value="BBO99643.1"/>
    <property type="molecule type" value="Genomic_DNA"/>
</dbReference>
<dbReference type="Proteomes" id="UP000463939">
    <property type="component" value="Chromosome"/>
</dbReference>
<evidence type="ECO:0000256" key="1">
    <source>
        <dbReference type="SAM" id="Phobius"/>
    </source>
</evidence>